<dbReference type="Pfam" id="PF02563">
    <property type="entry name" value="Poly_export"/>
    <property type="match status" value="1"/>
</dbReference>
<reference evidence="7 8" key="1">
    <citation type="submission" date="2022-07" db="EMBL/GenBank/DDBJ databases">
        <authorList>
            <person name="Li W.-J."/>
            <person name="Deng Q.-Q."/>
        </authorList>
    </citation>
    <scope>NUCLEOTIDE SEQUENCE [LARGE SCALE GENOMIC DNA]</scope>
    <source>
        <strain evidence="7 8">SYSU M60028</strain>
    </source>
</reference>
<protein>
    <submittedName>
        <fullName evidence="7">Polysaccharide biosynthesis/export family protein</fullName>
    </submittedName>
</protein>
<dbReference type="RefSeq" id="WP_254741555.1">
    <property type="nucleotide sequence ID" value="NZ_JANCLU010000008.1"/>
</dbReference>
<feature type="domain" description="Soluble ligand binding" evidence="5">
    <location>
        <begin position="112"/>
        <end position="142"/>
    </location>
</feature>
<evidence type="ECO:0000256" key="2">
    <source>
        <dbReference type="SAM" id="MobiDB-lite"/>
    </source>
</evidence>
<accession>A0ABT1LD14</accession>
<gene>
    <name evidence="7" type="ORF">NK718_10610</name>
</gene>
<dbReference type="InterPro" id="IPR003715">
    <property type="entry name" value="Poly_export_N"/>
</dbReference>
<dbReference type="InterPro" id="IPR019554">
    <property type="entry name" value="Soluble_ligand-bd"/>
</dbReference>
<evidence type="ECO:0000313" key="7">
    <source>
        <dbReference type="EMBL" id="MCP8938968.1"/>
    </source>
</evidence>
<feature type="chain" id="PRO_5045208548" evidence="3">
    <location>
        <begin position="21"/>
        <end position="413"/>
    </location>
</feature>
<dbReference type="PANTHER" id="PTHR33619:SF3">
    <property type="entry name" value="POLYSACCHARIDE EXPORT PROTEIN GFCE-RELATED"/>
    <property type="match status" value="1"/>
</dbReference>
<dbReference type="Proteomes" id="UP001205890">
    <property type="component" value="Unassembled WGS sequence"/>
</dbReference>
<dbReference type="PANTHER" id="PTHR33619">
    <property type="entry name" value="POLYSACCHARIDE EXPORT PROTEIN GFCE-RELATED"/>
    <property type="match status" value="1"/>
</dbReference>
<organism evidence="7 8">
    <name type="scientific">Alsobacter ponti</name>
    <dbReference type="NCBI Taxonomy" id="2962936"/>
    <lineage>
        <taxon>Bacteria</taxon>
        <taxon>Pseudomonadati</taxon>
        <taxon>Pseudomonadota</taxon>
        <taxon>Alphaproteobacteria</taxon>
        <taxon>Hyphomicrobiales</taxon>
        <taxon>Alsobacteraceae</taxon>
        <taxon>Alsobacter</taxon>
    </lineage>
</organism>
<dbReference type="InterPro" id="IPR049712">
    <property type="entry name" value="Poly_export"/>
</dbReference>
<feature type="region of interest" description="Disordered" evidence="2">
    <location>
        <begin position="374"/>
        <end position="396"/>
    </location>
</feature>
<evidence type="ECO:0000259" key="4">
    <source>
        <dbReference type="Pfam" id="PF02563"/>
    </source>
</evidence>
<evidence type="ECO:0000313" key="8">
    <source>
        <dbReference type="Proteomes" id="UP001205890"/>
    </source>
</evidence>
<feature type="signal peptide" evidence="3">
    <location>
        <begin position="1"/>
        <end position="20"/>
    </location>
</feature>
<dbReference type="EMBL" id="JANCLU010000008">
    <property type="protein sequence ID" value="MCP8938968.1"/>
    <property type="molecule type" value="Genomic_DNA"/>
</dbReference>
<evidence type="ECO:0000259" key="6">
    <source>
        <dbReference type="Pfam" id="PF25994"/>
    </source>
</evidence>
<sequence>MAVSTLALAGWLAGVSGASAQYRIQTGDVLEIAVAGVPELRQRVPVSVDGEISYPLIGQLKVAGMPLTEARDTLRTILPTRIYQQRTPEGRTVSVQIISEEVTVSIVEYRPIYLRGDVAKPGEQTFRPGLTVRQAIALAGGFDIMRFRMSNPFLEAADLRSEYDSLWLDFAKGQTRIARLQAELDGRTEMPKSVGLEAPIPEKVAEQIAEIEAEQLRVRTGDVSKEKAFLEATKKQAEEQVNLLADRQDKEAEGVEADRREADRVRDLLAKGTVPMMRMTEARRNSLLSATQWLQTTVQRSQSERQVEEIGRQIAKVDDQRRLDILTEVQDVNVKLAATRSRLEAVAEKLLYTGAIKSQLVRGKGEAPDVVLYRKDQDGQSQKLQADESTELQPGDVIDVALPMAPVEAMRAQ</sequence>
<evidence type="ECO:0000256" key="3">
    <source>
        <dbReference type="SAM" id="SignalP"/>
    </source>
</evidence>
<name>A0ABT1LD14_9HYPH</name>
<keyword evidence="8" id="KW-1185">Reference proteome</keyword>
<keyword evidence="1 3" id="KW-0732">Signal</keyword>
<comment type="caution">
    <text evidence="7">The sequence shown here is derived from an EMBL/GenBank/DDBJ whole genome shotgun (WGS) entry which is preliminary data.</text>
</comment>
<evidence type="ECO:0000256" key="1">
    <source>
        <dbReference type="ARBA" id="ARBA00022729"/>
    </source>
</evidence>
<feature type="domain" description="Polysaccharide export protein N-terminal" evidence="4">
    <location>
        <begin position="18"/>
        <end position="84"/>
    </location>
</feature>
<dbReference type="InterPro" id="IPR058781">
    <property type="entry name" value="HH_AprE-like"/>
</dbReference>
<dbReference type="Pfam" id="PF25994">
    <property type="entry name" value="HH_AprE"/>
    <property type="match status" value="1"/>
</dbReference>
<dbReference type="Pfam" id="PF10531">
    <property type="entry name" value="SLBB"/>
    <property type="match status" value="1"/>
</dbReference>
<proteinExistence type="predicted"/>
<dbReference type="Gene3D" id="3.30.1950.10">
    <property type="entry name" value="wza like domain"/>
    <property type="match status" value="1"/>
</dbReference>
<feature type="domain" description="AprE-like long alpha-helical hairpin" evidence="6">
    <location>
        <begin position="160"/>
        <end position="347"/>
    </location>
</feature>
<evidence type="ECO:0000259" key="5">
    <source>
        <dbReference type="Pfam" id="PF10531"/>
    </source>
</evidence>